<keyword evidence="4 7" id="KW-0378">Hydrolase</keyword>
<dbReference type="InterPro" id="IPR037045">
    <property type="entry name" value="S8pro/Inhibitor_I9_sf"/>
</dbReference>
<evidence type="ECO:0000259" key="10">
    <source>
        <dbReference type="Pfam" id="PF05922"/>
    </source>
</evidence>
<dbReference type="FunFam" id="3.40.50.200:FF:000006">
    <property type="entry name" value="Subtilisin-like protease SBT1.5"/>
    <property type="match status" value="1"/>
</dbReference>
<feature type="domain" description="Subtilisin-like protease fibronectin type-III" evidence="11">
    <location>
        <begin position="689"/>
        <end position="789"/>
    </location>
</feature>
<dbReference type="GO" id="GO:0006508">
    <property type="term" value="P:proteolysis"/>
    <property type="evidence" value="ECO:0007669"/>
    <property type="project" value="UniProtKB-KW"/>
</dbReference>
<dbReference type="InterPro" id="IPR036852">
    <property type="entry name" value="Peptidase_S8/S53_dom_sf"/>
</dbReference>
<evidence type="ECO:0000256" key="2">
    <source>
        <dbReference type="ARBA" id="ARBA00022670"/>
    </source>
</evidence>
<evidence type="ECO:0000259" key="11">
    <source>
        <dbReference type="Pfam" id="PF17766"/>
    </source>
</evidence>
<dbReference type="InterPro" id="IPR022398">
    <property type="entry name" value="Peptidase_S8_His-AS"/>
</dbReference>
<dbReference type="Proteomes" id="UP001605036">
    <property type="component" value="Unassembled WGS sequence"/>
</dbReference>
<keyword evidence="13" id="KW-1185">Reference proteome</keyword>
<dbReference type="InterPro" id="IPR000209">
    <property type="entry name" value="Peptidase_S8/S53_dom"/>
</dbReference>
<feature type="signal peptide" evidence="8">
    <location>
        <begin position="1"/>
        <end position="27"/>
    </location>
</feature>
<keyword evidence="3 8" id="KW-0732">Signal</keyword>
<evidence type="ECO:0000256" key="4">
    <source>
        <dbReference type="ARBA" id="ARBA00022801"/>
    </source>
</evidence>
<dbReference type="Pfam" id="PF05922">
    <property type="entry name" value="Inhibitor_I9"/>
    <property type="match status" value="1"/>
</dbReference>
<evidence type="ECO:0000256" key="5">
    <source>
        <dbReference type="ARBA" id="ARBA00022825"/>
    </source>
</evidence>
<name>A0ABD1XQ04_9MARC</name>
<feature type="active site" description="Charge relay system" evidence="6 7">
    <location>
        <position position="588"/>
    </location>
</feature>
<dbReference type="PROSITE" id="PS00137">
    <property type="entry name" value="SUBTILASE_HIS"/>
    <property type="match status" value="1"/>
</dbReference>
<dbReference type="Gene3D" id="2.60.40.2310">
    <property type="match status" value="1"/>
</dbReference>
<evidence type="ECO:0000256" key="6">
    <source>
        <dbReference type="PIRSR" id="PIRSR615500-1"/>
    </source>
</evidence>
<keyword evidence="5 7" id="KW-0720">Serine protease</keyword>
<dbReference type="InterPro" id="IPR023828">
    <property type="entry name" value="Peptidase_S8_Ser-AS"/>
</dbReference>
<dbReference type="InterPro" id="IPR041469">
    <property type="entry name" value="Subtilisin-like_FN3"/>
</dbReference>
<dbReference type="PRINTS" id="PR00723">
    <property type="entry name" value="SUBTILISIN"/>
</dbReference>
<feature type="domain" description="Inhibitor I9" evidence="10">
    <location>
        <begin position="38"/>
        <end position="114"/>
    </location>
</feature>
<dbReference type="CDD" id="cd02120">
    <property type="entry name" value="PA_subtilisin_like"/>
    <property type="match status" value="1"/>
</dbReference>
<dbReference type="AlphaFoldDB" id="A0ABD1XQ04"/>
<evidence type="ECO:0000256" key="7">
    <source>
        <dbReference type="PROSITE-ProRule" id="PRU01240"/>
    </source>
</evidence>
<keyword evidence="2 7" id="KW-0645">Protease</keyword>
<dbReference type="InterPro" id="IPR015500">
    <property type="entry name" value="Peptidase_S8_subtilisin-rel"/>
</dbReference>
<dbReference type="Pfam" id="PF17766">
    <property type="entry name" value="fn3_6"/>
    <property type="match status" value="1"/>
</dbReference>
<feature type="active site" description="Charge relay system" evidence="6 7">
    <location>
        <position position="225"/>
    </location>
</feature>
<organism evidence="12 13">
    <name type="scientific">Riccia fluitans</name>
    <dbReference type="NCBI Taxonomy" id="41844"/>
    <lineage>
        <taxon>Eukaryota</taxon>
        <taxon>Viridiplantae</taxon>
        <taxon>Streptophyta</taxon>
        <taxon>Embryophyta</taxon>
        <taxon>Marchantiophyta</taxon>
        <taxon>Marchantiopsida</taxon>
        <taxon>Marchantiidae</taxon>
        <taxon>Marchantiales</taxon>
        <taxon>Ricciaceae</taxon>
        <taxon>Riccia</taxon>
    </lineage>
</organism>
<evidence type="ECO:0000256" key="3">
    <source>
        <dbReference type="ARBA" id="ARBA00022729"/>
    </source>
</evidence>
<dbReference type="Pfam" id="PF00082">
    <property type="entry name" value="Peptidase_S8"/>
    <property type="match status" value="1"/>
</dbReference>
<evidence type="ECO:0000313" key="13">
    <source>
        <dbReference type="Proteomes" id="UP001605036"/>
    </source>
</evidence>
<dbReference type="PROSITE" id="PS00138">
    <property type="entry name" value="SUBTILASE_SER"/>
    <property type="match status" value="1"/>
</dbReference>
<dbReference type="SUPFAM" id="SSF52743">
    <property type="entry name" value="Subtilisin-like"/>
    <property type="match status" value="1"/>
</dbReference>
<evidence type="ECO:0000256" key="8">
    <source>
        <dbReference type="SAM" id="SignalP"/>
    </source>
</evidence>
<dbReference type="EMBL" id="JBHFFA010000007">
    <property type="protein sequence ID" value="KAL2611014.1"/>
    <property type="molecule type" value="Genomic_DNA"/>
</dbReference>
<evidence type="ECO:0000256" key="1">
    <source>
        <dbReference type="ARBA" id="ARBA00011073"/>
    </source>
</evidence>
<dbReference type="InterPro" id="IPR034197">
    <property type="entry name" value="Peptidases_S8_3"/>
</dbReference>
<proteinExistence type="inferred from homology"/>
<gene>
    <name evidence="12" type="ORF">R1flu_022706</name>
</gene>
<feature type="domain" description="Peptidase S8/S53" evidence="9">
    <location>
        <begin position="139"/>
        <end position="632"/>
    </location>
</feature>
<dbReference type="InterPro" id="IPR010259">
    <property type="entry name" value="S8pro/Inhibitor_I9"/>
</dbReference>
<accession>A0ABD1XQ04</accession>
<dbReference type="Gene3D" id="3.50.30.30">
    <property type="match status" value="1"/>
</dbReference>
<dbReference type="PROSITE" id="PS51892">
    <property type="entry name" value="SUBTILASE"/>
    <property type="match status" value="1"/>
</dbReference>
<reference evidence="12 13" key="1">
    <citation type="submission" date="2024-09" db="EMBL/GenBank/DDBJ databases">
        <title>Chromosome-scale assembly of Riccia fluitans.</title>
        <authorList>
            <person name="Paukszto L."/>
            <person name="Sawicki J."/>
            <person name="Karawczyk K."/>
            <person name="Piernik-Szablinska J."/>
            <person name="Szczecinska M."/>
            <person name="Mazdziarz M."/>
        </authorList>
    </citation>
    <scope>NUCLEOTIDE SEQUENCE [LARGE SCALE GENOMIC DNA]</scope>
    <source>
        <strain evidence="12">Rf_01</strain>
        <tissue evidence="12">Aerial parts of the thallus</tissue>
    </source>
</reference>
<dbReference type="Gene3D" id="3.30.70.80">
    <property type="entry name" value="Peptidase S8 propeptide/proteinase inhibitor I9"/>
    <property type="match status" value="1"/>
</dbReference>
<feature type="active site" description="Charge relay system" evidence="6 7">
    <location>
        <position position="148"/>
    </location>
</feature>
<comment type="caution">
    <text evidence="12">The sequence shown here is derived from an EMBL/GenBank/DDBJ whole genome shotgun (WGS) entry which is preliminary data.</text>
</comment>
<dbReference type="InterPro" id="IPR045051">
    <property type="entry name" value="SBT"/>
</dbReference>
<dbReference type="GO" id="GO:0004252">
    <property type="term" value="F:serine-type endopeptidase activity"/>
    <property type="evidence" value="ECO:0007669"/>
    <property type="project" value="UniProtKB-UniRule"/>
</dbReference>
<dbReference type="CDD" id="cd04852">
    <property type="entry name" value="Peptidases_S8_3"/>
    <property type="match status" value="1"/>
</dbReference>
<dbReference type="FunFam" id="3.30.70.80:FF:000002">
    <property type="entry name" value="Subtilisin-like protease SBT5.3"/>
    <property type="match status" value="1"/>
</dbReference>
<evidence type="ECO:0000313" key="12">
    <source>
        <dbReference type="EMBL" id="KAL2611014.1"/>
    </source>
</evidence>
<dbReference type="PANTHER" id="PTHR10795">
    <property type="entry name" value="PROPROTEIN CONVERTASE SUBTILISIN/KEXIN"/>
    <property type="match status" value="1"/>
</dbReference>
<dbReference type="Gene3D" id="3.40.50.200">
    <property type="entry name" value="Peptidase S8/S53 domain"/>
    <property type="match status" value="1"/>
</dbReference>
<protein>
    <submittedName>
        <fullName evidence="12">Uncharacterized protein</fullName>
    </submittedName>
</protein>
<sequence>MGKFRGLLSLILVTCLSFQIFLPAVAAGDHDAKKSKLYIVYMGKNPHATIGDTHAAHHLTLLNVFESEALVRESLVYHYKHAFSGFSAMLTESQAHILRQLPEVVSVFESKQLKGQTTRSMSYLGLNPKHGLWPETDFGSDVIIGVLDSGLWPESEMFNDKNLGPVPARWNGSCLPGEQWDPALHCNKKIIGARWFDKGYLAALAESNDTTGPKYLQSARDKSGHGSHVSSTAAGSMVDGASVFGLAQGTATGAAPGARIAMYKVLWGEGDDLFAYDADILAAFDQAILDGVDILSVSIGLSVFDAVVEFYESSLAIGSYHAVEHNILVSISAANDGPGTFTVASSNAAPWQLTVAASTTDRDFAAELQLGDGTVIEGRGVKNFNFTEESFPIVDAAKIPANNGVNNESRFCEEGSLDAKRVQGAIIICTLKYGVNDTHLEEVVYQQGAAGLIIVGPRSTFDFDTGYPYGFLSSTYTTQIPTVGLANRSKLDAYLNKYSNSNSSSIPTGIIRRNKAVLTRRYNNPVIADFSSRGPNPVVSYILKPDITAPGVDILAAWPETDTASDLEVTSEGPVLRTTKFRIISGTSMSAPHISGIAALVKAEHPDWSPAAIKSALMTTATPLKKGSILDFGAGQVNVLRAGDPGLIYNISPSDYTQFLCSLNYTGAQILSITGDNTTSCYKSTSFFLNYPSITFSTLYSESSTMRTVTNVGPANSTYHVNIVQPGDVAVIYVNPTTLTFTEQNQKLSFTVSVQILIGPDNSGTLQHSQGFITWKDVGNLYQVTSPVSCWNYWI</sequence>
<evidence type="ECO:0000259" key="9">
    <source>
        <dbReference type="Pfam" id="PF00082"/>
    </source>
</evidence>
<feature type="chain" id="PRO_5044767487" evidence="8">
    <location>
        <begin position="28"/>
        <end position="795"/>
    </location>
</feature>
<comment type="similarity">
    <text evidence="1 7">Belongs to the peptidase S8 family.</text>
</comment>